<dbReference type="InterPro" id="IPR027417">
    <property type="entry name" value="P-loop_NTPase"/>
</dbReference>
<dbReference type="InterPro" id="IPR039421">
    <property type="entry name" value="Type_1_exporter"/>
</dbReference>
<dbReference type="GO" id="GO:0016887">
    <property type="term" value="F:ATP hydrolysis activity"/>
    <property type="evidence" value="ECO:0007669"/>
    <property type="project" value="InterPro"/>
</dbReference>
<dbReference type="Pfam" id="PF00664">
    <property type="entry name" value="ABC_membrane"/>
    <property type="match status" value="1"/>
</dbReference>
<evidence type="ECO:0000259" key="11">
    <source>
        <dbReference type="PROSITE" id="PS50929"/>
    </source>
</evidence>
<evidence type="ECO:0000256" key="3">
    <source>
        <dbReference type="ARBA" id="ARBA00022475"/>
    </source>
</evidence>
<dbReference type="GO" id="GO:0015421">
    <property type="term" value="F:ABC-type oligopeptide transporter activity"/>
    <property type="evidence" value="ECO:0007669"/>
    <property type="project" value="TreeGrafter"/>
</dbReference>
<dbReference type="InterPro" id="IPR036640">
    <property type="entry name" value="ABC1_TM_sf"/>
</dbReference>
<evidence type="ECO:0000256" key="2">
    <source>
        <dbReference type="ARBA" id="ARBA00022448"/>
    </source>
</evidence>
<dbReference type="GO" id="GO:0005886">
    <property type="term" value="C:plasma membrane"/>
    <property type="evidence" value="ECO:0007669"/>
    <property type="project" value="UniProtKB-SubCell"/>
</dbReference>
<evidence type="ECO:0000256" key="7">
    <source>
        <dbReference type="ARBA" id="ARBA00022989"/>
    </source>
</evidence>
<evidence type="ECO:0000256" key="4">
    <source>
        <dbReference type="ARBA" id="ARBA00022692"/>
    </source>
</evidence>
<feature type="transmembrane region" description="Helical" evidence="9">
    <location>
        <begin position="239"/>
        <end position="261"/>
    </location>
</feature>
<feature type="transmembrane region" description="Helical" evidence="9">
    <location>
        <begin position="161"/>
        <end position="178"/>
    </location>
</feature>
<dbReference type="FunFam" id="1.20.1560.10:FF:000011">
    <property type="entry name" value="Multidrug ABC transporter ATP-binding protein"/>
    <property type="match status" value="1"/>
</dbReference>
<keyword evidence="8 9" id="KW-0472">Membrane</keyword>
<feature type="transmembrane region" description="Helical" evidence="9">
    <location>
        <begin position="54"/>
        <end position="76"/>
    </location>
</feature>
<feature type="domain" description="ABC transmembrane type-1" evidence="11">
    <location>
        <begin position="19"/>
        <end position="302"/>
    </location>
</feature>
<comment type="caution">
    <text evidence="12">The sequence shown here is derived from an EMBL/GenBank/DDBJ whole genome shotgun (WGS) entry which is preliminary data.</text>
</comment>
<dbReference type="InterPro" id="IPR017871">
    <property type="entry name" value="ABC_transporter-like_CS"/>
</dbReference>
<dbReference type="SUPFAM" id="SSF90123">
    <property type="entry name" value="ABC transporter transmembrane region"/>
    <property type="match status" value="1"/>
</dbReference>
<protein>
    <submittedName>
        <fullName evidence="12">ABC transporter ATP-binding protein</fullName>
    </submittedName>
</protein>
<evidence type="ECO:0000259" key="10">
    <source>
        <dbReference type="PROSITE" id="PS50893"/>
    </source>
</evidence>
<dbReference type="PROSITE" id="PS00211">
    <property type="entry name" value="ABC_TRANSPORTER_1"/>
    <property type="match status" value="1"/>
</dbReference>
<name>A0A523TGY1_UNCAE</name>
<evidence type="ECO:0000256" key="9">
    <source>
        <dbReference type="SAM" id="Phobius"/>
    </source>
</evidence>
<keyword evidence="3" id="KW-1003">Cell membrane</keyword>
<dbReference type="PROSITE" id="PS50893">
    <property type="entry name" value="ABC_TRANSPORTER_2"/>
    <property type="match status" value="1"/>
</dbReference>
<dbReference type="PROSITE" id="PS50929">
    <property type="entry name" value="ABC_TM1F"/>
    <property type="match status" value="1"/>
</dbReference>
<dbReference type="Proteomes" id="UP000316517">
    <property type="component" value="Unassembled WGS sequence"/>
</dbReference>
<evidence type="ECO:0000256" key="6">
    <source>
        <dbReference type="ARBA" id="ARBA00022840"/>
    </source>
</evidence>
<feature type="domain" description="ABC transporter" evidence="10">
    <location>
        <begin position="336"/>
        <end position="570"/>
    </location>
</feature>
<proteinExistence type="predicted"/>
<dbReference type="SMART" id="SM00382">
    <property type="entry name" value="AAA"/>
    <property type="match status" value="1"/>
</dbReference>
<feature type="transmembrane region" description="Helical" evidence="9">
    <location>
        <begin position="138"/>
        <end position="155"/>
    </location>
</feature>
<comment type="subcellular location">
    <subcellularLocation>
        <location evidence="1">Cell membrane</location>
        <topology evidence="1">Multi-pass membrane protein</topology>
    </subcellularLocation>
</comment>
<evidence type="ECO:0000256" key="5">
    <source>
        <dbReference type="ARBA" id="ARBA00022741"/>
    </source>
</evidence>
<keyword evidence="7 9" id="KW-1133">Transmembrane helix</keyword>
<evidence type="ECO:0000256" key="8">
    <source>
        <dbReference type="ARBA" id="ARBA00023136"/>
    </source>
</evidence>
<dbReference type="GO" id="GO:0005524">
    <property type="term" value="F:ATP binding"/>
    <property type="evidence" value="ECO:0007669"/>
    <property type="project" value="UniProtKB-KW"/>
</dbReference>
<accession>A0A523TGY1</accession>
<keyword evidence="6 12" id="KW-0067">ATP-binding</keyword>
<dbReference type="SUPFAM" id="SSF52540">
    <property type="entry name" value="P-loop containing nucleoside triphosphate hydrolases"/>
    <property type="match status" value="1"/>
</dbReference>
<feature type="transmembrane region" description="Helical" evidence="9">
    <location>
        <begin position="273"/>
        <end position="290"/>
    </location>
</feature>
<dbReference type="PANTHER" id="PTHR43394:SF1">
    <property type="entry name" value="ATP-BINDING CASSETTE SUB-FAMILY B MEMBER 10, MITOCHONDRIAL"/>
    <property type="match status" value="1"/>
</dbReference>
<keyword evidence="5" id="KW-0547">Nucleotide-binding</keyword>
<reference evidence="12 13" key="1">
    <citation type="submission" date="2019-03" db="EMBL/GenBank/DDBJ databases">
        <title>Metabolic potential of uncultured bacteria and archaea associated with petroleum seepage in deep-sea sediments.</title>
        <authorList>
            <person name="Dong X."/>
            <person name="Hubert C."/>
        </authorList>
    </citation>
    <scope>NUCLEOTIDE SEQUENCE [LARGE SCALE GENOMIC DNA]</scope>
    <source>
        <strain evidence="12">E44_bin3</strain>
    </source>
</reference>
<keyword evidence="4 9" id="KW-0812">Transmembrane</keyword>
<feature type="transmembrane region" description="Helical" evidence="9">
    <location>
        <begin position="14"/>
        <end position="39"/>
    </location>
</feature>
<dbReference type="InterPro" id="IPR003593">
    <property type="entry name" value="AAA+_ATPase"/>
</dbReference>
<evidence type="ECO:0000313" key="13">
    <source>
        <dbReference type="Proteomes" id="UP000316517"/>
    </source>
</evidence>
<dbReference type="FunFam" id="3.40.50.300:FF:000287">
    <property type="entry name" value="Multidrug ABC transporter ATP-binding protein"/>
    <property type="match status" value="1"/>
</dbReference>
<organism evidence="12 13">
    <name type="scientific">Aerophobetes bacterium</name>
    <dbReference type="NCBI Taxonomy" id="2030807"/>
    <lineage>
        <taxon>Bacteria</taxon>
        <taxon>Candidatus Aerophobota</taxon>
    </lineage>
</organism>
<sequence length="579" mass="65557">MNTQYRLIRYLRPYVKILILAVVCAIFTTLCTLAIPWFLGKGLIDKVIVEKNLFLLNLVAIGILAIVAIKGLFFYLQTYSTSFIGCKVVTDMRNQIFQHLQKLSLSFYKKRRTGEIMSRAVNDTDLLQNVLMNNMMRFVLNLFLVLGVFVFIFYIDWRLSLFVLAIFPFLVLVVKRFGSRIKDFSGLVQMKIADISSILQEVIGGIEVIKSFTMEEHEVRRFQNQTTRNFRLNMKRTRIVAILPPIVEILTTLGLVAILWYGGWEVIRGELTIGEFIAFLGYIGLVVNPLNRIGRDYSQYQQALASAERIFELLDIEPEIKESPGVMKMPRIEGYIQFEDVCFSYDEKELVLENIDLDLKPGERVALVGPSGVGKTTLVSLIPRFYDPVSGKISIDKQDIRKVKLSTLREQIGIVPQETILFSGSIKDNIAYGKMEATDEEIVEVTMKANAHDFVSSLPNGYETQVGERGAKLSGGERQRIAIARAILRDPRILILDEATSAVDAEAEVLIQEALEKLMKNKTTIIIAHRLSTILGADKIVVLKRGKVEEVGSHQKLLSKGGTYAKLYKRQFGREHSGR</sequence>
<gene>
    <name evidence="12" type="ORF">E3J68_01600</name>
</gene>
<dbReference type="Pfam" id="PF00005">
    <property type="entry name" value="ABC_tran"/>
    <property type="match status" value="1"/>
</dbReference>
<dbReference type="Gene3D" id="1.20.1560.10">
    <property type="entry name" value="ABC transporter type 1, transmembrane domain"/>
    <property type="match status" value="1"/>
</dbReference>
<dbReference type="Gene3D" id="3.40.50.300">
    <property type="entry name" value="P-loop containing nucleotide triphosphate hydrolases"/>
    <property type="match status" value="1"/>
</dbReference>
<dbReference type="InterPro" id="IPR011527">
    <property type="entry name" value="ABC1_TM_dom"/>
</dbReference>
<dbReference type="InterPro" id="IPR003439">
    <property type="entry name" value="ABC_transporter-like_ATP-bd"/>
</dbReference>
<keyword evidence="2" id="KW-0813">Transport</keyword>
<evidence type="ECO:0000256" key="1">
    <source>
        <dbReference type="ARBA" id="ARBA00004651"/>
    </source>
</evidence>
<dbReference type="CDD" id="cd18552">
    <property type="entry name" value="ABC_6TM_MsbA_like"/>
    <property type="match status" value="1"/>
</dbReference>
<dbReference type="AlphaFoldDB" id="A0A523TGY1"/>
<evidence type="ECO:0000313" key="12">
    <source>
        <dbReference type="EMBL" id="TET29584.1"/>
    </source>
</evidence>
<dbReference type="PANTHER" id="PTHR43394">
    <property type="entry name" value="ATP-DEPENDENT PERMEASE MDL1, MITOCHONDRIAL"/>
    <property type="match status" value="1"/>
</dbReference>
<dbReference type="EMBL" id="SOJT01000073">
    <property type="protein sequence ID" value="TET29584.1"/>
    <property type="molecule type" value="Genomic_DNA"/>
</dbReference>